<evidence type="ECO:0000313" key="3">
    <source>
        <dbReference type="Proteomes" id="UP001595945"/>
    </source>
</evidence>
<reference evidence="2 3" key="1">
    <citation type="journal article" date="2019" name="Int. J. Syst. Evol. Microbiol.">
        <title>The Global Catalogue of Microorganisms (GCM) 10K type strain sequencing project: providing services to taxonomists for standard genome sequencing and annotation.</title>
        <authorList>
            <consortium name="The Broad Institute Genomics Platform"/>
            <consortium name="The Broad Institute Genome Sequencing Center for Infectious Disease"/>
            <person name="Wu L."/>
            <person name="Ma J."/>
        </authorList>
    </citation>
    <scope>NUCLEOTIDE SEQUENCE [LARGE SCALE GENOMIC DNA]</scope>
    <source>
        <strain evidence="2 3">XZYJ18</strain>
    </source>
</reference>
<dbReference type="InterPro" id="IPR051678">
    <property type="entry name" value="AGP_Transferase"/>
</dbReference>
<dbReference type="SUPFAM" id="SSF56112">
    <property type="entry name" value="Protein kinase-like (PK-like)"/>
    <property type="match status" value="1"/>
</dbReference>
<comment type="caution">
    <text evidence="2">The sequence shown here is derived from an EMBL/GenBank/DDBJ whole genome shotgun (WGS) entry which is preliminary data.</text>
</comment>
<feature type="domain" description="Aminoglycoside phosphotransferase" evidence="1">
    <location>
        <begin position="33"/>
        <end position="257"/>
    </location>
</feature>
<name>A0ABD5Q8T1_9EURY</name>
<protein>
    <submittedName>
        <fullName evidence="2">Phosphotransferase family protein</fullName>
    </submittedName>
</protein>
<evidence type="ECO:0000313" key="2">
    <source>
        <dbReference type="EMBL" id="MFC4826354.1"/>
    </source>
</evidence>
<dbReference type="PANTHER" id="PTHR21310:SF15">
    <property type="entry name" value="AMINOGLYCOSIDE PHOSPHOTRANSFERASE DOMAIN-CONTAINING PROTEIN"/>
    <property type="match status" value="1"/>
</dbReference>
<dbReference type="Gene3D" id="3.90.1200.10">
    <property type="match status" value="1"/>
</dbReference>
<dbReference type="AlphaFoldDB" id="A0ABD5Q8T1"/>
<dbReference type="Gene3D" id="3.30.200.20">
    <property type="entry name" value="Phosphorylase Kinase, domain 1"/>
    <property type="match status" value="1"/>
</dbReference>
<evidence type="ECO:0000259" key="1">
    <source>
        <dbReference type="Pfam" id="PF01636"/>
    </source>
</evidence>
<dbReference type="Proteomes" id="UP001595945">
    <property type="component" value="Unassembled WGS sequence"/>
</dbReference>
<organism evidence="2 3">
    <name type="scientific">Halorussus aquaticus</name>
    <dbReference type="NCBI Taxonomy" id="2953748"/>
    <lineage>
        <taxon>Archaea</taxon>
        <taxon>Methanobacteriati</taxon>
        <taxon>Methanobacteriota</taxon>
        <taxon>Stenosarchaea group</taxon>
        <taxon>Halobacteria</taxon>
        <taxon>Halobacteriales</taxon>
        <taxon>Haladaptataceae</taxon>
        <taxon>Halorussus</taxon>
    </lineage>
</organism>
<accession>A0ABD5Q8T1</accession>
<dbReference type="RefSeq" id="WP_254268039.1">
    <property type="nucleotide sequence ID" value="NZ_CP100400.1"/>
</dbReference>
<keyword evidence="3" id="KW-1185">Reference proteome</keyword>
<dbReference type="PANTHER" id="PTHR21310">
    <property type="entry name" value="AMINOGLYCOSIDE PHOSPHOTRANSFERASE-RELATED-RELATED"/>
    <property type="match status" value="1"/>
</dbReference>
<sequence length="321" mass="34901">MTDDSDDVRDALATLTNDFEIREKLHAVPPHAVYEVAVDGTRAVCKVARGPRADPATEARVMEYVGRETGVPVPRILAAGDDWFLAEWREGLPDEDPPADAQRARILGTGLATLHAETEGAFEATGFPQAEDGRLAVDARDSWAETVRDQLADLREYLAAFGYAEVADEARSLLADRPDLLSGDDDPVLAHGNYLPAHVAVADGEPTCVVDWEHALVAPAEYDFWRTAMPLLGGSDGPETSDVFAAFREGYGSVRPLPTDSDRRTDCYKLVNAVSYLKALHLQRQRTGQAKARFAARASESVRDTVAALRSEGGPRSEGER</sequence>
<dbReference type="GeneID" id="73046549"/>
<dbReference type="InterPro" id="IPR002575">
    <property type="entry name" value="Aminoglycoside_PTrfase"/>
</dbReference>
<dbReference type="EMBL" id="JBHSHT010000002">
    <property type="protein sequence ID" value="MFC4826354.1"/>
    <property type="molecule type" value="Genomic_DNA"/>
</dbReference>
<gene>
    <name evidence="2" type="ORF">ACFO9K_19030</name>
</gene>
<dbReference type="InterPro" id="IPR011009">
    <property type="entry name" value="Kinase-like_dom_sf"/>
</dbReference>
<dbReference type="Pfam" id="PF01636">
    <property type="entry name" value="APH"/>
    <property type="match status" value="1"/>
</dbReference>
<proteinExistence type="predicted"/>